<dbReference type="EMBL" id="JAQNDN010000019">
    <property type="protein sequence ID" value="MDC0672027.1"/>
    <property type="molecule type" value="Genomic_DNA"/>
</dbReference>
<name>A0ABT5BD97_9BACT</name>
<keyword evidence="3" id="KW-1185">Reference proteome</keyword>
<dbReference type="Proteomes" id="UP001217838">
    <property type="component" value="Unassembled WGS sequence"/>
</dbReference>
<evidence type="ECO:0000313" key="2">
    <source>
        <dbReference type="EMBL" id="MDC0672027.1"/>
    </source>
</evidence>
<keyword evidence="1" id="KW-1133">Transmembrane helix</keyword>
<feature type="transmembrane region" description="Helical" evidence="1">
    <location>
        <begin position="50"/>
        <end position="74"/>
    </location>
</feature>
<keyword evidence="1" id="KW-0472">Membrane</keyword>
<comment type="caution">
    <text evidence="2">The sequence shown here is derived from an EMBL/GenBank/DDBJ whole genome shotgun (WGS) entry which is preliminary data.</text>
</comment>
<evidence type="ECO:0000313" key="3">
    <source>
        <dbReference type="Proteomes" id="UP001217838"/>
    </source>
</evidence>
<gene>
    <name evidence="2" type="ORF">POL58_30050</name>
</gene>
<evidence type="ECO:0000256" key="1">
    <source>
        <dbReference type="SAM" id="Phobius"/>
    </source>
</evidence>
<reference evidence="2 3" key="1">
    <citation type="submission" date="2022-11" db="EMBL/GenBank/DDBJ databases">
        <title>Minimal conservation of predation-associated metabolite biosynthetic gene clusters underscores biosynthetic potential of Myxococcota including descriptions for ten novel species: Archangium lansinium sp. nov., Myxococcus landrumus sp. nov., Nannocystis bai.</title>
        <authorList>
            <person name="Ahearne A."/>
            <person name="Stevens C."/>
            <person name="Dowd S."/>
        </authorList>
    </citation>
    <scope>NUCLEOTIDE SEQUENCE [LARGE SCALE GENOMIC DNA]</scope>
    <source>
        <strain evidence="2 3">NCELM</strain>
    </source>
</reference>
<organism evidence="2 3">
    <name type="scientific">Nannocystis radixulma</name>
    <dbReference type="NCBI Taxonomy" id="2995305"/>
    <lineage>
        <taxon>Bacteria</taxon>
        <taxon>Pseudomonadati</taxon>
        <taxon>Myxococcota</taxon>
        <taxon>Polyangia</taxon>
        <taxon>Nannocystales</taxon>
        <taxon>Nannocystaceae</taxon>
        <taxon>Nannocystis</taxon>
    </lineage>
</organism>
<proteinExistence type="predicted"/>
<feature type="transmembrane region" description="Helical" evidence="1">
    <location>
        <begin position="80"/>
        <end position="102"/>
    </location>
</feature>
<feature type="transmembrane region" description="Helical" evidence="1">
    <location>
        <begin position="20"/>
        <end position="38"/>
    </location>
</feature>
<protein>
    <submittedName>
        <fullName evidence="2">Uncharacterized protein</fullName>
    </submittedName>
</protein>
<keyword evidence="1" id="KW-0812">Transmembrane</keyword>
<accession>A0ABT5BD97</accession>
<dbReference type="RefSeq" id="WP_272003117.1">
    <property type="nucleotide sequence ID" value="NZ_JAQNDN010000019.1"/>
</dbReference>
<sequence>MMNPSGLTDPPPPYPKNVLPLAVLLVFVHGSITLTGVFDSSGGDGGLAAVGVFITGLFILFTALALLGAIASFIETEVARVLLILPSLGLGLVALGMICYVLD</sequence>